<comment type="caution">
    <text evidence="2">The sequence shown here is derived from an EMBL/GenBank/DDBJ whole genome shotgun (WGS) entry which is preliminary data.</text>
</comment>
<dbReference type="PANTHER" id="PTHR33205">
    <property type="entry name" value="TRANSMEMBRANE PROTEIN"/>
    <property type="match status" value="1"/>
</dbReference>
<dbReference type="PANTHER" id="PTHR33205:SF1">
    <property type="entry name" value="TRANSMEMBRANE PROTEIN"/>
    <property type="match status" value="1"/>
</dbReference>
<protein>
    <submittedName>
        <fullName evidence="2">Uncharacterized protein</fullName>
    </submittedName>
</protein>
<dbReference type="Proteomes" id="UP001642483">
    <property type="component" value="Unassembled WGS sequence"/>
</dbReference>
<feature type="region of interest" description="Disordered" evidence="1">
    <location>
        <begin position="311"/>
        <end position="352"/>
    </location>
</feature>
<feature type="region of interest" description="Disordered" evidence="1">
    <location>
        <begin position="381"/>
        <end position="408"/>
    </location>
</feature>
<reference evidence="2 3" key="1">
    <citation type="submission" date="2024-02" db="EMBL/GenBank/DDBJ databases">
        <authorList>
            <person name="Daric V."/>
            <person name="Darras S."/>
        </authorList>
    </citation>
    <scope>NUCLEOTIDE SEQUENCE [LARGE SCALE GENOMIC DNA]</scope>
</reference>
<sequence length="814" mass="91022">MRPVKVRKSAAISPAAAESARATRQALPFASRRFHVLFNSLFKVLFNFPSRYLFAIGLATVFSLRWSLPPALGCIPKQPDSEKTPSTHANRRHGLTPAMGRSLDQKDAGDPRRAQDEFYTPQFRSAPKATGFGDGLIPLHSPLLRESSPKCKRRHTCRGSTTFAIDRGDLAKRGHLFEVDPPPPRSPIACRTLADFDGTAETQLRPSSTREPSDPPPRAIIVYRFSFYEAVATGLILSAERTISRPSLETARVLDARERLVPCRAPQRARLDLDKRERRPVSRRRRRNSSGRPPFVSIMILPQIVFSDTGPAVASRSGSNRRTSLNHSIARPGFNGLPRPFGQGEHTADPVSVARVRPRTSKGITDLLLLNLVWLNATSPSKKQIAPPTKNGHAPPPTESRKSSQSVNPHCVRAGRTACFEHSNFFKVKRSGRRQHSVKSTDGEPKVRPGTPVHALRRTDGPSPKSNYELFNRNNLNIHFWSWNYRGCWHQTCPPMAYSLKVLECTHSNYRASLESCIVIFRHYLPASGMGNFARLLPSLEVVAVSQAPSPESNPDSPSPVRTSLFAANEAAAGRRAPRVSFHTFSVYIATQTLRSRLARAPKNRQFRTLPGDSSAILAPRHADSLPLDPTDRSKPRLSMGDRANSITSAHRARRQPRSILLRFALARAFAHTTACSLIVVTESCIAMVPQNGLGIARPRGRIWSLGRCVAACRGRRTAPRPGTARNSNVWTLKIFPNVWTLTFCRDLKKFQSPNIDPRQKLFRGRKIRARSREYARPGRLDSNIFLEWMGKIFRVQNTDPRVMLSRVRKIRAR</sequence>
<feature type="region of interest" description="Disordered" evidence="1">
    <location>
        <begin position="271"/>
        <end position="294"/>
    </location>
</feature>
<feature type="compositionally biased region" description="Basic and acidic residues" evidence="1">
    <location>
        <begin position="271"/>
        <end position="280"/>
    </location>
</feature>
<evidence type="ECO:0000313" key="2">
    <source>
        <dbReference type="EMBL" id="CAK8674141.1"/>
    </source>
</evidence>
<feature type="compositionally biased region" description="Basic and acidic residues" evidence="1">
    <location>
        <begin position="103"/>
        <end position="113"/>
    </location>
</feature>
<organism evidence="2 3">
    <name type="scientific">Clavelina lepadiformis</name>
    <name type="common">Light-bulb sea squirt</name>
    <name type="synonym">Ascidia lepadiformis</name>
    <dbReference type="NCBI Taxonomy" id="159417"/>
    <lineage>
        <taxon>Eukaryota</taxon>
        <taxon>Metazoa</taxon>
        <taxon>Chordata</taxon>
        <taxon>Tunicata</taxon>
        <taxon>Ascidiacea</taxon>
        <taxon>Aplousobranchia</taxon>
        <taxon>Clavelinidae</taxon>
        <taxon>Clavelina</taxon>
    </lineage>
</organism>
<feature type="region of interest" description="Disordered" evidence="1">
    <location>
        <begin position="430"/>
        <end position="463"/>
    </location>
</feature>
<evidence type="ECO:0000313" key="3">
    <source>
        <dbReference type="Proteomes" id="UP001642483"/>
    </source>
</evidence>
<accession>A0ABP0F345</accession>
<feature type="compositionally biased region" description="Polar residues" evidence="1">
    <location>
        <begin position="316"/>
        <end position="327"/>
    </location>
</feature>
<feature type="region of interest" description="Disordered" evidence="1">
    <location>
        <begin position="77"/>
        <end position="113"/>
    </location>
</feature>
<feature type="region of interest" description="Disordered" evidence="1">
    <location>
        <begin position="621"/>
        <end position="652"/>
    </location>
</feature>
<dbReference type="EMBL" id="CAWYQH010000008">
    <property type="protein sequence ID" value="CAK8674141.1"/>
    <property type="molecule type" value="Genomic_DNA"/>
</dbReference>
<gene>
    <name evidence="2" type="ORF">CVLEPA_LOCUS3860</name>
</gene>
<proteinExistence type="predicted"/>
<keyword evidence="3" id="KW-1185">Reference proteome</keyword>
<evidence type="ECO:0000256" key="1">
    <source>
        <dbReference type="SAM" id="MobiDB-lite"/>
    </source>
</evidence>
<name>A0ABP0F345_CLALP</name>